<organism evidence="10 11">
    <name type="scientific">Scyliorhinus torazame</name>
    <name type="common">Cloudy catshark</name>
    <name type="synonym">Catulus torazame</name>
    <dbReference type="NCBI Taxonomy" id="75743"/>
    <lineage>
        <taxon>Eukaryota</taxon>
        <taxon>Metazoa</taxon>
        <taxon>Chordata</taxon>
        <taxon>Craniata</taxon>
        <taxon>Vertebrata</taxon>
        <taxon>Chondrichthyes</taxon>
        <taxon>Elasmobranchii</taxon>
        <taxon>Galeomorphii</taxon>
        <taxon>Galeoidea</taxon>
        <taxon>Carcharhiniformes</taxon>
        <taxon>Scyliorhinidae</taxon>
        <taxon>Scyliorhinus</taxon>
    </lineage>
</organism>
<dbReference type="PROSITE" id="PS00107">
    <property type="entry name" value="PROTEIN_KINASE_ATP"/>
    <property type="match status" value="1"/>
</dbReference>
<keyword evidence="11" id="KW-1185">Reference proteome</keyword>
<keyword evidence="6 7" id="KW-0067">ATP-binding</keyword>
<keyword evidence="2" id="KW-0723">Serine/threonine-protein kinase</keyword>
<dbReference type="GO" id="GO:0005634">
    <property type="term" value="C:nucleus"/>
    <property type="evidence" value="ECO:0007669"/>
    <property type="project" value="TreeGrafter"/>
</dbReference>
<keyword evidence="3" id="KW-0808">Transferase</keyword>
<comment type="similarity">
    <text evidence="1">Belongs to the protein kinase superfamily. CAMK Ser/Thr protein kinase family.</text>
</comment>
<dbReference type="GO" id="GO:0004674">
    <property type="term" value="F:protein serine/threonine kinase activity"/>
    <property type="evidence" value="ECO:0007669"/>
    <property type="project" value="UniProtKB-KW"/>
</dbReference>
<feature type="compositionally biased region" description="Basic and acidic residues" evidence="8">
    <location>
        <begin position="327"/>
        <end position="346"/>
    </location>
</feature>
<dbReference type="GO" id="GO:0035556">
    <property type="term" value="P:intracellular signal transduction"/>
    <property type="evidence" value="ECO:0007669"/>
    <property type="project" value="TreeGrafter"/>
</dbReference>
<dbReference type="PANTHER" id="PTHR24342:SF20">
    <property type="entry name" value="MYOSIN LIGHT CHAIN KINASE, SMOOTH MUSCLE"/>
    <property type="match status" value="1"/>
</dbReference>
<dbReference type="Gene3D" id="1.10.510.10">
    <property type="entry name" value="Transferase(Phosphotransferase) domain 1"/>
    <property type="match status" value="1"/>
</dbReference>
<dbReference type="STRING" id="75743.A0A401PDL6"/>
<sequence>MYEGSNLESQNKSGPVGQVKKPSGANQSSIANNLSTMDSKLNLLNEKVDQIVSFQGQVLKKLDDMSQGMGGLERNIEILKTLQDTDGVADQAKSDVKCSLNTDCLSHTEIKPLFMELFKLVTSVHQDTAGQKEKLDGIERKMSAVDKTIRFVGEAFKNSHIVQFILKGIVPWKKGNLIDSSEANNKAEEKGAKPKHGFSNRGVQVQINREVFADDNDCKDTQTCGNVQKHKDEHTKSDSAIQIEPQAKFHPEGGTSLNQPPGTADKHEDPQGGSVLTNKCGGASKKEISAVTRRVKEAPQENTENTQSQNSSEDNLKEMTKTSTDNEADHTQRVERSHEKETDKIKLTVTTGAPKVSAPATQSKLDGNSKNLPERPSETIQGIPITPAEKADSEATATKEPVPATCEGPKEPQKKHKAQQKPKEDTRATVLQKTAKEKEPSTVPDVRVNKLAKPAVIHEKALKTIKPQAGQKSEKTAQSCQNKVENKCKSDIGSESKSPKDVQKACKEPEKITEVTDLAKSETGSTEITNKAQEIKGPVEKPKDQNIIIDDGPSPPAHFSHRIVTTKQDLVTSSYTVHYDEVLGGGRFGQVLKCAEKSTGLELAAKIIKVKGPKDREEVKNEITVMNQLSHVNLIQLYDAFEAKNNVTLIMEYVGGGELFDRIIDENYNLTELDAIIFVKQICEGVQYLHQQYVLHLDLKPENILCVNNTGNQIKIIDFGLARRYKPKEKLKVHFGTPEFLAPEVVNYDYVSFSTDMWSVGVITYMLVSGLSPFLGDHDTETMNNVINANWDFDAEGFENVSEEAKEFVSNLIVKEMSSRFSAAQCLKHSWLNDLPDKAKKYKVRLRSQVMLRKYIAKRLWKKNFYAVAAVNRLRKLNQQKVA</sequence>
<dbReference type="GO" id="GO:0005524">
    <property type="term" value="F:ATP binding"/>
    <property type="evidence" value="ECO:0007669"/>
    <property type="project" value="UniProtKB-UniRule"/>
</dbReference>
<dbReference type="PANTHER" id="PTHR24342">
    <property type="entry name" value="SERINE/THREONINE-PROTEIN KINASE 17"/>
    <property type="match status" value="1"/>
</dbReference>
<feature type="compositionally biased region" description="Polar residues" evidence="8">
    <location>
        <begin position="1"/>
        <end position="13"/>
    </location>
</feature>
<dbReference type="Pfam" id="PF00069">
    <property type="entry name" value="Pkinase"/>
    <property type="match status" value="1"/>
</dbReference>
<proteinExistence type="inferred from homology"/>
<dbReference type="AlphaFoldDB" id="A0A401PDL6"/>
<comment type="caution">
    <text evidence="10">The sequence shown here is derived from an EMBL/GenBank/DDBJ whole genome shotgun (WGS) entry which is preliminary data.</text>
</comment>
<dbReference type="OrthoDB" id="10260894at2759"/>
<evidence type="ECO:0000256" key="6">
    <source>
        <dbReference type="ARBA" id="ARBA00022840"/>
    </source>
</evidence>
<evidence type="ECO:0000256" key="8">
    <source>
        <dbReference type="SAM" id="MobiDB-lite"/>
    </source>
</evidence>
<evidence type="ECO:0000313" key="10">
    <source>
        <dbReference type="EMBL" id="GCB71217.1"/>
    </source>
</evidence>
<dbReference type="Proteomes" id="UP000288216">
    <property type="component" value="Unassembled WGS sequence"/>
</dbReference>
<feature type="domain" description="Protein kinase" evidence="9">
    <location>
        <begin position="577"/>
        <end position="832"/>
    </location>
</feature>
<keyword evidence="5" id="KW-0418">Kinase</keyword>
<gene>
    <name evidence="10" type="ORF">scyTo_0001494</name>
</gene>
<dbReference type="Gene3D" id="3.30.200.20">
    <property type="entry name" value="Phosphorylase Kinase, domain 1"/>
    <property type="match status" value="1"/>
</dbReference>
<dbReference type="GO" id="GO:0043065">
    <property type="term" value="P:positive regulation of apoptotic process"/>
    <property type="evidence" value="ECO:0007669"/>
    <property type="project" value="TreeGrafter"/>
</dbReference>
<feature type="compositionally biased region" description="Polar residues" evidence="8">
    <location>
        <begin position="300"/>
        <end position="313"/>
    </location>
</feature>
<dbReference type="InterPro" id="IPR017441">
    <property type="entry name" value="Protein_kinase_ATP_BS"/>
</dbReference>
<dbReference type="PROSITE" id="PS50011">
    <property type="entry name" value="PROTEIN_KINASE_DOM"/>
    <property type="match status" value="1"/>
</dbReference>
<evidence type="ECO:0000256" key="5">
    <source>
        <dbReference type="ARBA" id="ARBA00022777"/>
    </source>
</evidence>
<evidence type="ECO:0000259" key="9">
    <source>
        <dbReference type="PROSITE" id="PS50011"/>
    </source>
</evidence>
<evidence type="ECO:0000256" key="3">
    <source>
        <dbReference type="ARBA" id="ARBA00022679"/>
    </source>
</evidence>
<feature type="region of interest" description="Disordered" evidence="8">
    <location>
        <begin position="184"/>
        <end position="203"/>
    </location>
</feature>
<name>A0A401PDL6_SCYTO</name>
<dbReference type="OMA" id="MVDETEM"/>
<dbReference type="SMART" id="SM00220">
    <property type="entry name" value="S_TKc"/>
    <property type="match status" value="1"/>
</dbReference>
<evidence type="ECO:0000256" key="4">
    <source>
        <dbReference type="ARBA" id="ARBA00022741"/>
    </source>
</evidence>
<feature type="binding site" evidence="7">
    <location>
        <position position="606"/>
    </location>
    <ligand>
        <name>ATP</name>
        <dbReference type="ChEBI" id="CHEBI:30616"/>
    </ligand>
</feature>
<dbReference type="InterPro" id="IPR008271">
    <property type="entry name" value="Ser/Thr_kinase_AS"/>
</dbReference>
<evidence type="ECO:0000256" key="7">
    <source>
        <dbReference type="PROSITE-ProRule" id="PRU10141"/>
    </source>
</evidence>
<evidence type="ECO:0000313" key="11">
    <source>
        <dbReference type="Proteomes" id="UP000288216"/>
    </source>
</evidence>
<keyword evidence="4 7" id="KW-0547">Nucleotide-binding</keyword>
<dbReference type="EMBL" id="BFAA01000338">
    <property type="protein sequence ID" value="GCB71217.1"/>
    <property type="molecule type" value="Genomic_DNA"/>
</dbReference>
<protein>
    <recommendedName>
        <fullName evidence="9">Protein kinase domain-containing protein</fullName>
    </recommendedName>
</protein>
<feature type="compositionally biased region" description="Basic and acidic residues" evidence="8">
    <location>
        <begin position="284"/>
        <end position="299"/>
    </location>
</feature>
<feature type="compositionally biased region" description="Polar residues" evidence="8">
    <location>
        <begin position="359"/>
        <end position="371"/>
    </location>
</feature>
<dbReference type="InterPro" id="IPR011009">
    <property type="entry name" value="Kinase-like_dom_sf"/>
</dbReference>
<dbReference type="FunFam" id="3.30.200.20:FF:000196">
    <property type="entry name" value="Myosin light chain kinase family, member 4"/>
    <property type="match status" value="1"/>
</dbReference>
<dbReference type="InterPro" id="IPR000719">
    <property type="entry name" value="Prot_kinase_dom"/>
</dbReference>
<dbReference type="PROSITE" id="PS00108">
    <property type="entry name" value="PROTEIN_KINASE_ST"/>
    <property type="match status" value="1"/>
</dbReference>
<feature type="region of interest" description="Disordered" evidence="8">
    <location>
        <begin position="485"/>
        <end position="505"/>
    </location>
</feature>
<accession>A0A401PDL6</accession>
<feature type="region of interest" description="Disordered" evidence="8">
    <location>
        <begin position="249"/>
        <end position="445"/>
    </location>
</feature>
<feature type="region of interest" description="Disordered" evidence="8">
    <location>
        <begin position="1"/>
        <end position="31"/>
    </location>
</feature>
<reference evidence="10 11" key="1">
    <citation type="journal article" date="2018" name="Nat. Ecol. Evol.">
        <title>Shark genomes provide insights into elasmobranch evolution and the origin of vertebrates.</title>
        <authorList>
            <person name="Hara Y"/>
            <person name="Yamaguchi K"/>
            <person name="Onimaru K"/>
            <person name="Kadota M"/>
            <person name="Koyanagi M"/>
            <person name="Keeley SD"/>
            <person name="Tatsumi K"/>
            <person name="Tanaka K"/>
            <person name="Motone F"/>
            <person name="Kageyama Y"/>
            <person name="Nozu R"/>
            <person name="Adachi N"/>
            <person name="Nishimura O"/>
            <person name="Nakagawa R"/>
            <person name="Tanegashima C"/>
            <person name="Kiyatake I"/>
            <person name="Matsumoto R"/>
            <person name="Murakumo K"/>
            <person name="Nishida K"/>
            <person name="Terakita A"/>
            <person name="Kuratani S"/>
            <person name="Sato K"/>
            <person name="Hyodo S Kuraku.S."/>
        </authorList>
    </citation>
    <scope>NUCLEOTIDE SEQUENCE [LARGE SCALE GENOMIC DNA]</scope>
</reference>
<dbReference type="FunFam" id="1.10.510.10:FF:000135">
    <property type="entry name" value="Putative myosin light chain kinase 3"/>
    <property type="match status" value="1"/>
</dbReference>
<dbReference type="SUPFAM" id="SSF56112">
    <property type="entry name" value="Protein kinase-like (PK-like)"/>
    <property type="match status" value="1"/>
</dbReference>
<evidence type="ECO:0000256" key="2">
    <source>
        <dbReference type="ARBA" id="ARBA00022527"/>
    </source>
</evidence>
<evidence type="ECO:0000256" key="1">
    <source>
        <dbReference type="ARBA" id="ARBA00006692"/>
    </source>
</evidence>